<dbReference type="GO" id="GO:0003677">
    <property type="term" value="F:DNA binding"/>
    <property type="evidence" value="ECO:0007669"/>
    <property type="project" value="InterPro"/>
</dbReference>
<dbReference type="Proteomes" id="UP000202317">
    <property type="component" value="Segment"/>
</dbReference>
<accession>Q1A4I0</accession>
<keyword evidence="2" id="KW-1185">Reference proteome</keyword>
<evidence type="ECO:0000313" key="2">
    <source>
        <dbReference type="Proteomes" id="UP000202317"/>
    </source>
</evidence>
<gene>
    <name evidence="1" type="primary">me53</name>
</gene>
<dbReference type="RefSeq" id="YP_654537.1">
    <property type="nucleotide sequence ID" value="NC_008168.1"/>
</dbReference>
<dbReference type="GO" id="GO:0008270">
    <property type="term" value="F:zinc ion binding"/>
    <property type="evidence" value="ECO:0007669"/>
    <property type="project" value="InterPro"/>
</dbReference>
<dbReference type="InterPro" id="IPR010336">
    <property type="entry name" value="Baculo_ME53"/>
</dbReference>
<reference evidence="1 2" key="1">
    <citation type="journal article" date="2006" name="J. Gen. Virol.">
        <title>Sequence analysis of the Choristoneura occidentalis granulovirus genome.</title>
        <authorList>
            <person name="Escasa S.R."/>
            <person name="Lauzon H.A.M."/>
            <person name="Mathur A.C."/>
            <person name="Krell P.J."/>
            <person name="Arif B.M."/>
        </authorList>
    </citation>
    <scope>NUCLEOTIDE SEQUENCE [LARGE SCALE GENOMIC DNA]</scope>
</reference>
<dbReference type="Pfam" id="PF06061">
    <property type="entry name" value="Baculo_ME53"/>
    <property type="match status" value="1"/>
</dbReference>
<name>Q1A4I0_9BBAC</name>
<dbReference type="KEGG" id="vg:4155908"/>
<dbReference type="EMBL" id="DQ333351">
    <property type="protein sequence ID" value="ABC61250.1"/>
    <property type="molecule type" value="Genomic_DNA"/>
</dbReference>
<evidence type="ECO:0000313" key="1">
    <source>
        <dbReference type="EMBL" id="ABC61250.1"/>
    </source>
</evidence>
<dbReference type="GeneID" id="4155908"/>
<sequence>MIDLRTQFLSKEIQEVINALIGIAQKLIHGLDNAVCFNCKTIFKQNKTSKKTNFIFIVITDYRNVDDEVFKFCCLKCCKTSDNVMDVIELYPTLSLHSVKKLMYSGVIKKFFFKFNDSTIVQYKKYVIVESSNSVLQQILGDKKYNEEIIKIRIVRNETEIVAEDNINSLRVDYGEKYNFDSPLMLNKKVLEDVNNRCKTDRYYLEVYYKEYEKYAPFAINYNRLYQNECLYCVNKICAETGNPIFDCSICGPTNPNYFFKKHKMMIPFWQSNYCYNKLYWKRRNRKGYMCANIMLYNVDTRRNENETIL</sequence>
<organism evidence="1 2">
    <name type="scientific">Choristoneura occidentalis granulovirus</name>
    <dbReference type="NCBI Taxonomy" id="364745"/>
    <lineage>
        <taxon>Viruses</taxon>
        <taxon>Viruses incertae sedis</taxon>
        <taxon>Naldaviricetes</taxon>
        <taxon>Lefavirales</taxon>
        <taxon>Baculoviridae</taxon>
        <taxon>Betabaculovirus</taxon>
        <taxon>Betabaculovirus chofumiferanae</taxon>
    </lineage>
</organism>
<protein>
    <submittedName>
        <fullName evidence="1">ME53</fullName>
    </submittedName>
</protein>
<proteinExistence type="predicted"/>
<dbReference type="OrthoDB" id="2566at10239"/>